<reference evidence="1" key="1">
    <citation type="journal article" date="2015" name="Nature">
        <title>Complex archaea that bridge the gap between prokaryotes and eukaryotes.</title>
        <authorList>
            <person name="Spang A."/>
            <person name="Saw J.H."/>
            <person name="Jorgensen S.L."/>
            <person name="Zaremba-Niedzwiedzka K."/>
            <person name="Martijn J."/>
            <person name="Lind A.E."/>
            <person name="van Eijk R."/>
            <person name="Schleper C."/>
            <person name="Guy L."/>
            <person name="Ettema T.J."/>
        </authorList>
    </citation>
    <scope>NUCLEOTIDE SEQUENCE</scope>
</reference>
<sequence length="221" mass="24193">MVDRNLNETFRSAKYVTREGIEVYIPPSGFDWRSIQSFPAVIDPYGESTTQEFPLGTRLGYGEQVFRYTLCGGTGIEVGALCQAVVPLAGHIAEALGINAIGDTTVSFTPNTATTDDVTANELQDGYFFVYDDTGEGQKMRILSHPAITGGAAGVITLIDPFRLAKGLAHKKEQRRREDILMLSDCPQCLKPSLFYDKIHDGYECLNIVCLYTLAGESVGH</sequence>
<accession>A0A0F9NGQ2</accession>
<evidence type="ECO:0000313" key="1">
    <source>
        <dbReference type="EMBL" id="KKM87910.1"/>
    </source>
</evidence>
<protein>
    <submittedName>
        <fullName evidence="1">Uncharacterized protein</fullName>
    </submittedName>
</protein>
<gene>
    <name evidence="1" type="ORF">LCGC14_1264110</name>
</gene>
<proteinExistence type="predicted"/>
<organism evidence="1">
    <name type="scientific">marine sediment metagenome</name>
    <dbReference type="NCBI Taxonomy" id="412755"/>
    <lineage>
        <taxon>unclassified sequences</taxon>
        <taxon>metagenomes</taxon>
        <taxon>ecological metagenomes</taxon>
    </lineage>
</organism>
<dbReference type="AlphaFoldDB" id="A0A0F9NGQ2"/>
<comment type="caution">
    <text evidence="1">The sequence shown here is derived from an EMBL/GenBank/DDBJ whole genome shotgun (WGS) entry which is preliminary data.</text>
</comment>
<dbReference type="EMBL" id="LAZR01007033">
    <property type="protein sequence ID" value="KKM87910.1"/>
    <property type="molecule type" value="Genomic_DNA"/>
</dbReference>
<name>A0A0F9NGQ2_9ZZZZ</name>